<keyword evidence="2" id="KW-1185">Reference proteome</keyword>
<organism evidence="1 2">
    <name type="scientific">Rapidithrix thailandica</name>
    <dbReference type="NCBI Taxonomy" id="413964"/>
    <lineage>
        <taxon>Bacteria</taxon>
        <taxon>Pseudomonadati</taxon>
        <taxon>Bacteroidota</taxon>
        <taxon>Cytophagia</taxon>
        <taxon>Cytophagales</taxon>
        <taxon>Flammeovirgaceae</taxon>
        <taxon>Rapidithrix</taxon>
    </lineage>
</organism>
<dbReference type="Proteomes" id="UP001403385">
    <property type="component" value="Unassembled WGS sequence"/>
</dbReference>
<proteinExistence type="predicted"/>
<evidence type="ECO:0008006" key="3">
    <source>
        <dbReference type="Google" id="ProtNLM"/>
    </source>
</evidence>
<evidence type="ECO:0000313" key="2">
    <source>
        <dbReference type="Proteomes" id="UP001403385"/>
    </source>
</evidence>
<sequence length="152" mass="17924">MLTGLVLFSSCTKKTPKFIYLDKLSEKALFSGNTYGYSEVFLVENPPEDKAIRDSLKLNYFMKNRIDFCALDGDIQEYVMSFYEKTSCTSYYMDNEEDKRHLIAEDCEDYYMGMFYYERSKENPDIWTCTYPEGIIDTVYCVSQQVELDTIR</sequence>
<reference evidence="1 2" key="1">
    <citation type="submission" date="2024-04" db="EMBL/GenBank/DDBJ databases">
        <title>Novel genus in family Flammeovirgaceae.</title>
        <authorList>
            <person name="Nguyen T.H."/>
            <person name="Vuong T.Q."/>
            <person name="Le H."/>
            <person name="Kim S.-G."/>
        </authorList>
    </citation>
    <scope>NUCLEOTIDE SEQUENCE [LARGE SCALE GENOMIC DNA]</scope>
    <source>
        <strain evidence="1 2">JCM 23209</strain>
    </source>
</reference>
<dbReference type="AlphaFoldDB" id="A0AAW9S6X3"/>
<protein>
    <recommendedName>
        <fullName evidence="3">Lipoprotein</fullName>
    </recommendedName>
</protein>
<gene>
    <name evidence="1" type="ORF">AAG747_23695</name>
</gene>
<accession>A0AAW9S6X3</accession>
<dbReference type="EMBL" id="JBDKWZ010000018">
    <property type="protein sequence ID" value="MEN7550945.1"/>
    <property type="molecule type" value="Genomic_DNA"/>
</dbReference>
<evidence type="ECO:0000313" key="1">
    <source>
        <dbReference type="EMBL" id="MEN7550945.1"/>
    </source>
</evidence>
<name>A0AAW9S6X3_9BACT</name>
<comment type="caution">
    <text evidence="1">The sequence shown here is derived from an EMBL/GenBank/DDBJ whole genome shotgun (WGS) entry which is preliminary data.</text>
</comment>